<evidence type="ECO:0000256" key="1">
    <source>
        <dbReference type="SAM" id="MobiDB-lite"/>
    </source>
</evidence>
<organism evidence="2 3">
    <name type="scientific">Intoshia linei</name>
    <dbReference type="NCBI Taxonomy" id="1819745"/>
    <lineage>
        <taxon>Eukaryota</taxon>
        <taxon>Metazoa</taxon>
        <taxon>Spiralia</taxon>
        <taxon>Lophotrochozoa</taxon>
        <taxon>Mesozoa</taxon>
        <taxon>Orthonectida</taxon>
        <taxon>Rhopaluridae</taxon>
        <taxon>Intoshia</taxon>
    </lineage>
</organism>
<feature type="region of interest" description="Disordered" evidence="1">
    <location>
        <begin position="17"/>
        <end position="42"/>
    </location>
</feature>
<evidence type="ECO:0000313" key="3">
    <source>
        <dbReference type="Proteomes" id="UP000078046"/>
    </source>
</evidence>
<dbReference type="Proteomes" id="UP000078046">
    <property type="component" value="Unassembled WGS sequence"/>
</dbReference>
<name>A0A177B1H1_9BILA</name>
<keyword evidence="3" id="KW-1185">Reference proteome</keyword>
<evidence type="ECO:0000313" key="2">
    <source>
        <dbReference type="EMBL" id="OAF68119.1"/>
    </source>
</evidence>
<gene>
    <name evidence="2" type="ORF">A3Q56_04149</name>
</gene>
<accession>A0A177B1H1</accession>
<sequence>MPISEFDLAQKVSENTEFDCDNDGYTSEASSDDKSPTAPMNVERNLKGDDCVIKINKKVDWQDCLDI</sequence>
<dbReference type="EMBL" id="LWCA01000511">
    <property type="protein sequence ID" value="OAF68119.1"/>
    <property type="molecule type" value="Genomic_DNA"/>
</dbReference>
<protein>
    <submittedName>
        <fullName evidence="2">Uncharacterized protein</fullName>
    </submittedName>
</protein>
<proteinExistence type="predicted"/>
<reference evidence="2 3" key="1">
    <citation type="submission" date="2016-04" db="EMBL/GenBank/DDBJ databases">
        <title>The genome of Intoshia linei affirms orthonectids as highly simplified spiralians.</title>
        <authorList>
            <person name="Mikhailov K.V."/>
            <person name="Slusarev G.S."/>
            <person name="Nikitin M.A."/>
            <person name="Logacheva M.D."/>
            <person name="Penin A."/>
            <person name="Aleoshin V."/>
            <person name="Panchin Y.V."/>
        </authorList>
    </citation>
    <scope>NUCLEOTIDE SEQUENCE [LARGE SCALE GENOMIC DNA]</scope>
    <source>
        <strain evidence="2">Intl2013</strain>
        <tissue evidence="2">Whole animal</tissue>
    </source>
</reference>
<dbReference type="AlphaFoldDB" id="A0A177B1H1"/>
<comment type="caution">
    <text evidence="2">The sequence shown here is derived from an EMBL/GenBank/DDBJ whole genome shotgun (WGS) entry which is preliminary data.</text>
</comment>